<evidence type="ECO:0000256" key="1">
    <source>
        <dbReference type="ARBA" id="ARBA00004202"/>
    </source>
</evidence>
<dbReference type="InterPro" id="IPR051612">
    <property type="entry name" value="Teichoic_Acid_Biosynth"/>
</dbReference>
<evidence type="ECO:0000256" key="6">
    <source>
        <dbReference type="ARBA" id="ARBA00023136"/>
    </source>
</evidence>
<keyword evidence="6" id="KW-0472">Membrane</keyword>
<dbReference type="InterPro" id="IPR043149">
    <property type="entry name" value="TagF_N"/>
</dbReference>
<evidence type="ECO:0000256" key="3">
    <source>
        <dbReference type="ARBA" id="ARBA00022475"/>
    </source>
</evidence>
<keyword evidence="5" id="KW-0777">Teichoic acid biosynthesis</keyword>
<evidence type="ECO:0000313" key="8">
    <source>
        <dbReference type="Proteomes" id="UP000004374"/>
    </source>
</evidence>
<comment type="caution">
    <text evidence="7">The sequence shown here is derived from an EMBL/GenBank/DDBJ whole genome shotgun (WGS) entry which is preliminary data.</text>
</comment>
<dbReference type="Pfam" id="PF04464">
    <property type="entry name" value="Glyphos_transf"/>
    <property type="match status" value="1"/>
</dbReference>
<keyword evidence="3" id="KW-1003">Cell membrane</keyword>
<dbReference type="GO" id="GO:0047355">
    <property type="term" value="F:CDP-glycerol glycerophosphotransferase activity"/>
    <property type="evidence" value="ECO:0007669"/>
    <property type="project" value="InterPro"/>
</dbReference>
<dbReference type="Proteomes" id="UP000004374">
    <property type="component" value="Unassembled WGS sequence"/>
</dbReference>
<organism evidence="7 8">
    <name type="scientific">Rheinheimera nanhaiensis E407-8</name>
    <dbReference type="NCBI Taxonomy" id="562729"/>
    <lineage>
        <taxon>Bacteria</taxon>
        <taxon>Pseudomonadati</taxon>
        <taxon>Pseudomonadota</taxon>
        <taxon>Gammaproteobacteria</taxon>
        <taxon>Chromatiales</taxon>
        <taxon>Chromatiaceae</taxon>
        <taxon>Rheinheimera</taxon>
    </lineage>
</organism>
<keyword evidence="8" id="KW-1185">Reference proteome</keyword>
<dbReference type="Gene3D" id="3.40.50.12580">
    <property type="match status" value="1"/>
</dbReference>
<dbReference type="GO" id="GO:0005886">
    <property type="term" value="C:plasma membrane"/>
    <property type="evidence" value="ECO:0007669"/>
    <property type="project" value="UniProtKB-SubCell"/>
</dbReference>
<evidence type="ECO:0008006" key="9">
    <source>
        <dbReference type="Google" id="ProtNLM"/>
    </source>
</evidence>
<accession>I1DWM2</accession>
<protein>
    <recommendedName>
        <fullName evidence="9">CDP-glycerol:poly(Glycerophosphate) glycerophosphotransferase</fullName>
    </recommendedName>
</protein>
<evidence type="ECO:0000256" key="2">
    <source>
        <dbReference type="ARBA" id="ARBA00010488"/>
    </source>
</evidence>
<proteinExistence type="inferred from homology"/>
<dbReference type="GO" id="GO:0019350">
    <property type="term" value="P:teichoic acid biosynthetic process"/>
    <property type="evidence" value="ECO:0007669"/>
    <property type="project" value="UniProtKB-KW"/>
</dbReference>
<evidence type="ECO:0000256" key="5">
    <source>
        <dbReference type="ARBA" id="ARBA00022944"/>
    </source>
</evidence>
<gene>
    <name evidence="7" type="ORF">RNAN_1422</name>
</gene>
<dbReference type="Gene3D" id="3.40.50.11820">
    <property type="match status" value="1"/>
</dbReference>
<name>I1DWM2_9GAMM</name>
<dbReference type="PANTHER" id="PTHR37316:SF3">
    <property type="entry name" value="TEICHOIC ACID GLYCEROL-PHOSPHATE TRANSFERASE"/>
    <property type="match status" value="1"/>
</dbReference>
<evidence type="ECO:0000313" key="7">
    <source>
        <dbReference type="EMBL" id="GAB58450.1"/>
    </source>
</evidence>
<comment type="subcellular location">
    <subcellularLocation>
        <location evidence="1">Cell membrane</location>
        <topology evidence="1">Peripheral membrane protein</topology>
    </subcellularLocation>
</comment>
<reference evidence="7 8" key="1">
    <citation type="journal article" date="2012" name="J. Bacteriol.">
        <title>Genome Sequence of the Protease-Producing Bacterium Rheinheimera nanhaiensis E407-8T, Isolated from Deep-Sea Sediment of the South China Sea.</title>
        <authorList>
            <person name="Zhang X.-Y."/>
            <person name="Zhang Y.-J."/>
            <person name="Qin Q.-L."/>
            <person name="Xie B.-B."/>
            <person name="Chen X.-L."/>
            <person name="Zhou B.-C."/>
            <person name="Zhang Y.-Z."/>
        </authorList>
    </citation>
    <scope>NUCLEOTIDE SEQUENCE [LARGE SCALE GENOMIC DNA]</scope>
    <source>
        <strain evidence="7 8">E407-8</strain>
    </source>
</reference>
<dbReference type="SUPFAM" id="SSF53756">
    <property type="entry name" value="UDP-Glycosyltransferase/glycogen phosphorylase"/>
    <property type="match status" value="1"/>
</dbReference>
<dbReference type="PANTHER" id="PTHR37316">
    <property type="entry name" value="TEICHOIC ACID GLYCEROL-PHOSPHATE PRIMASE"/>
    <property type="match status" value="1"/>
</dbReference>
<comment type="similarity">
    <text evidence="2">Belongs to the CDP-glycerol glycerophosphotransferase family.</text>
</comment>
<keyword evidence="4" id="KW-0808">Transferase</keyword>
<dbReference type="InterPro" id="IPR043148">
    <property type="entry name" value="TagF_C"/>
</dbReference>
<dbReference type="EMBL" id="BAFK01000006">
    <property type="protein sequence ID" value="GAB58450.1"/>
    <property type="molecule type" value="Genomic_DNA"/>
</dbReference>
<dbReference type="InterPro" id="IPR007554">
    <property type="entry name" value="Glycerophosphate_synth"/>
</dbReference>
<dbReference type="STRING" id="562729.RNAN_1422"/>
<evidence type="ECO:0000256" key="4">
    <source>
        <dbReference type="ARBA" id="ARBA00022679"/>
    </source>
</evidence>
<dbReference type="AlphaFoldDB" id="I1DWM2"/>
<sequence length="482" mass="54620">MSADKQYYVAPANPAGRNLLLKLQSSGTEVLGIIDNLKSGPEITSLHLPLGLQHRVVVAAGAFQAGVVSGLVQRGVPVGAIFLQTEADSLTFRPCRHLGVMKFLLKNSLQQLVAKTCSKLLAKSFFIYYAEDFVDTNLLLQFRYHQRQEPGQALLLCRNISRQPDLPHWGKVILVTSDWQLCWYLARAKVVVLDHEYPGGWLAQFRPYLKIVQLWHGLPYKYISGNRHLLPQPDACFVSSSLWYNQQVFPALFNAQHYLALGYSRNDVFVTDAQDIDWCNTVPQAVLDEIQASTGPLWLYMPTYRDNESELQLELCRIETLCAQYQRSFVLKLHPFISRRLARQFAVEDEMHAVIPLPGFAHIYLYPSGMNIYPWLAHSEALITDYSSVVSDYLLHTGAIFLYQYDRATYKDARGAFLVADEYFTAGPVASDTTELCLLLAEFAEHGDRWQPIRQALRKQLQLTDTPAAPAILDHIRQLGSN</sequence>